<reference evidence="1 2" key="1">
    <citation type="submission" date="2019-12" db="EMBL/GenBank/DDBJ databases">
        <title>Genomic-based taxomic classification of the family Erythrobacteraceae.</title>
        <authorList>
            <person name="Xu L."/>
        </authorList>
    </citation>
    <scope>NUCLEOTIDE SEQUENCE [LARGE SCALE GENOMIC DNA]</scope>
    <source>
        <strain evidence="1 2">MCCC 1A09965</strain>
    </source>
</reference>
<dbReference type="EMBL" id="WTYN01000001">
    <property type="protein sequence ID" value="MXO62936.1"/>
    <property type="molecule type" value="Genomic_DNA"/>
</dbReference>
<sequence length="219" mass="22739">MILAALLLSMQVGPDPMGVQLEPLPIPRAQQQQQQQESPPAPDSAQRELVEAAVAAAISGNEAILAGDYAGALALFESAQVQALAAGRNTLAAEVGLDRARALVLLGRYAQAEGILSEVRLRKPDNAEGWRASALVARNLDKLDEAQGFIARAAELAPADPAVGLEAGAIAFYAGDTAAAHKSWQSVIDLAPEGEEAALARTYIAQTGESPAQPSSPED</sequence>
<dbReference type="Gene3D" id="1.25.40.10">
    <property type="entry name" value="Tetratricopeptide repeat domain"/>
    <property type="match status" value="1"/>
</dbReference>
<evidence type="ECO:0000313" key="2">
    <source>
        <dbReference type="Proteomes" id="UP000445582"/>
    </source>
</evidence>
<dbReference type="OrthoDB" id="7566477at2"/>
<evidence type="ECO:0000313" key="1">
    <source>
        <dbReference type="EMBL" id="MXO62936.1"/>
    </source>
</evidence>
<accession>A0A844YD07</accession>
<dbReference type="AlphaFoldDB" id="A0A844YD07"/>
<organism evidence="1 2">
    <name type="scientific">Qipengyuania oceanensis</name>
    <dbReference type="NCBI Taxonomy" id="1463597"/>
    <lineage>
        <taxon>Bacteria</taxon>
        <taxon>Pseudomonadati</taxon>
        <taxon>Pseudomonadota</taxon>
        <taxon>Alphaproteobacteria</taxon>
        <taxon>Sphingomonadales</taxon>
        <taxon>Erythrobacteraceae</taxon>
        <taxon>Qipengyuania</taxon>
    </lineage>
</organism>
<comment type="caution">
    <text evidence="1">The sequence shown here is derived from an EMBL/GenBank/DDBJ whole genome shotgun (WGS) entry which is preliminary data.</text>
</comment>
<dbReference type="InterPro" id="IPR011990">
    <property type="entry name" value="TPR-like_helical_dom_sf"/>
</dbReference>
<gene>
    <name evidence="1" type="ORF">GRI48_07930</name>
</gene>
<dbReference type="Proteomes" id="UP000445582">
    <property type="component" value="Unassembled WGS sequence"/>
</dbReference>
<name>A0A844YD07_9SPHN</name>
<dbReference type="Pfam" id="PF14559">
    <property type="entry name" value="TPR_19"/>
    <property type="match status" value="1"/>
</dbReference>
<protein>
    <submittedName>
        <fullName evidence="1">Tetratricopeptide repeat protein</fullName>
    </submittedName>
</protein>
<dbReference type="RefSeq" id="WP_160673711.1">
    <property type="nucleotide sequence ID" value="NZ_WTYN01000001.1"/>
</dbReference>
<dbReference type="SUPFAM" id="SSF48452">
    <property type="entry name" value="TPR-like"/>
    <property type="match status" value="1"/>
</dbReference>
<proteinExistence type="predicted"/>
<keyword evidence="2" id="KW-1185">Reference proteome</keyword>